<dbReference type="SUPFAM" id="SSF54897">
    <property type="entry name" value="Protease propeptides/inhibitors"/>
    <property type="match status" value="1"/>
</dbReference>
<feature type="domain" description="Peptidase M14" evidence="17">
    <location>
        <begin position="117"/>
        <end position="408"/>
    </location>
</feature>
<dbReference type="EMBL" id="DS232063">
    <property type="protein sequence ID" value="EDS33630.1"/>
    <property type="molecule type" value="Genomic_DNA"/>
</dbReference>
<dbReference type="OMA" id="NWGFKWM"/>
<dbReference type="PROSITE" id="PS00133">
    <property type="entry name" value="CARBOXYPEPT_ZN_2"/>
    <property type="match status" value="1"/>
</dbReference>
<dbReference type="eggNOG" id="KOG2650">
    <property type="taxonomic scope" value="Eukaryota"/>
</dbReference>
<organism>
    <name type="scientific">Culex quinquefasciatus</name>
    <name type="common">Southern house mosquito</name>
    <name type="synonym">Culex pungens</name>
    <dbReference type="NCBI Taxonomy" id="7176"/>
    <lineage>
        <taxon>Eukaryota</taxon>
        <taxon>Metazoa</taxon>
        <taxon>Ecdysozoa</taxon>
        <taxon>Arthropoda</taxon>
        <taxon>Hexapoda</taxon>
        <taxon>Insecta</taxon>
        <taxon>Pterygota</taxon>
        <taxon>Neoptera</taxon>
        <taxon>Endopterygota</taxon>
        <taxon>Diptera</taxon>
        <taxon>Nematocera</taxon>
        <taxon>Culicoidea</taxon>
        <taxon>Culicidae</taxon>
        <taxon>Culicinae</taxon>
        <taxon>Culicini</taxon>
        <taxon>Culex</taxon>
        <taxon>Culex</taxon>
    </lineage>
</organism>
<comment type="similarity">
    <text evidence="3 15">Belongs to the peptidase M14 family.</text>
</comment>
<feature type="signal peptide" evidence="16">
    <location>
        <begin position="1"/>
        <end position="20"/>
    </location>
</feature>
<evidence type="ECO:0000256" key="16">
    <source>
        <dbReference type="SAM" id="SignalP"/>
    </source>
</evidence>
<evidence type="ECO:0000256" key="7">
    <source>
        <dbReference type="ARBA" id="ARBA00022723"/>
    </source>
</evidence>
<dbReference type="InterPro" id="IPR057247">
    <property type="entry name" value="CARBOXYPEPT_ZN_2"/>
</dbReference>
<reference evidence="18" key="1">
    <citation type="submission" date="2007-03" db="EMBL/GenBank/DDBJ databases">
        <title>Annotation of Culex pipiens quinquefasciatus.</title>
        <authorList>
            <consortium name="The Broad Institute Genome Sequencing Platform"/>
            <person name="Atkinson P.W."/>
            <person name="Hemingway J."/>
            <person name="Christensen B.M."/>
            <person name="Higgs S."/>
            <person name="Kodira C."/>
            <person name="Hannick L."/>
            <person name="Megy K."/>
            <person name="O'Leary S."/>
            <person name="Pearson M."/>
            <person name="Haas B.J."/>
            <person name="Mauceli E."/>
            <person name="Wortman J.R."/>
            <person name="Lee N.H."/>
            <person name="Guigo R."/>
            <person name="Stanke M."/>
            <person name="Alvarado L."/>
            <person name="Amedeo P."/>
            <person name="Antoine C.H."/>
            <person name="Arensburger P."/>
            <person name="Bidwell S.L."/>
            <person name="Crawford M."/>
            <person name="Camaro F."/>
            <person name="Devon K."/>
            <person name="Engels R."/>
            <person name="Hammond M."/>
            <person name="Howarth C."/>
            <person name="Koehrsen M."/>
            <person name="Lawson D."/>
            <person name="Montgomery P."/>
            <person name="Nene V."/>
            <person name="Nusbaum C."/>
            <person name="Puiu D."/>
            <person name="Romero-Severson J."/>
            <person name="Severson D.W."/>
            <person name="Shumway M."/>
            <person name="Sisk P."/>
            <person name="Stolte C."/>
            <person name="Zeng Q."/>
            <person name="Eisenstadt E."/>
            <person name="Fraser-Liggett C."/>
            <person name="Strausberg R."/>
            <person name="Galagan J."/>
            <person name="Birren B."/>
            <person name="Collins F.H."/>
        </authorList>
    </citation>
    <scope>NUCLEOTIDE SEQUENCE [LARGE SCALE GENOMIC DNA]</scope>
    <source>
        <strain evidence="18">JHB</strain>
    </source>
</reference>
<dbReference type="FunCoup" id="B0WS12">
    <property type="interactions" value="53"/>
</dbReference>
<keyword evidence="8 16" id="KW-0732">Signal</keyword>
<reference evidence="19" key="2">
    <citation type="submission" date="2020-05" db="UniProtKB">
        <authorList>
            <consortium name="EnsemblMetazoa"/>
        </authorList>
    </citation>
    <scope>IDENTIFICATION</scope>
    <source>
        <strain evidence="19">JHB</strain>
    </source>
</reference>
<keyword evidence="4" id="KW-0964">Secreted</keyword>
<dbReference type="FunFam" id="3.30.70.340:FF:000002">
    <property type="entry name" value="Carboxypeptidase A"/>
    <property type="match status" value="1"/>
</dbReference>
<evidence type="ECO:0000256" key="11">
    <source>
        <dbReference type="ARBA" id="ARBA00023049"/>
    </source>
</evidence>
<feature type="active site" description="Proton donor/acceptor" evidence="15">
    <location>
        <position position="374"/>
    </location>
</feature>
<evidence type="ECO:0000256" key="3">
    <source>
        <dbReference type="ARBA" id="ARBA00005988"/>
    </source>
</evidence>
<dbReference type="VEuPathDB" id="VectorBase:CPIJ010138"/>
<sequence>MKLVIPLFAVLLAATSVALAEKARFDNYRLYRIQIDSVQNLEVLQAIEQLREGYTFWAEPVQLNSHADLVVPPHKFAEFGELVERHGLRAELTVTDLQKLFNDEQRKSKREGFEWENYHDLEEIYSWLDELLVQYPEVLTPITAGTSYEGRPIRGVKVSYKAGNAGVIMEGTIHSREWISCATVTWILNQLLTSTDPQIRNIAENYDWHFFPVANPDGYVYTRTTNRAWRKTRKPHNILCVGADPNRNWDYKFMQGGASSNPCTDTFAGPEPFSEDETRGLSEYITSVASTVSTYLDFHAYSQLLMLPYGHTPEHLDNYDEMLEVAKKAADKLKERYGTEYKVGNIAEIIYIASGSSLDWVKGNYQTPIAFAYELRDTGRYGFVLPPEQIVPTAEETLDSVIVILEEGERLGLHQPFAEAAAKKAANRLE</sequence>
<evidence type="ECO:0000256" key="10">
    <source>
        <dbReference type="ARBA" id="ARBA00022833"/>
    </source>
</evidence>
<dbReference type="PANTHER" id="PTHR11705">
    <property type="entry name" value="PROTEASE FAMILY M14 CARBOXYPEPTIDASE A,B"/>
    <property type="match status" value="1"/>
</dbReference>
<dbReference type="InterPro" id="IPR003146">
    <property type="entry name" value="M14A_act_pep"/>
</dbReference>
<dbReference type="Gene3D" id="3.40.630.10">
    <property type="entry name" value="Zn peptidases"/>
    <property type="match status" value="1"/>
</dbReference>
<gene>
    <name evidence="19" type="primary">6042370</name>
    <name evidence="18" type="ORF">CpipJ_CPIJ010138</name>
</gene>
<comment type="function">
    <text evidence="13">Involved in the digestion of the blood meal.</text>
</comment>
<dbReference type="PROSITE" id="PS52035">
    <property type="entry name" value="PEPTIDASE_M14"/>
    <property type="match status" value="1"/>
</dbReference>
<dbReference type="GO" id="GO:0005615">
    <property type="term" value="C:extracellular space"/>
    <property type="evidence" value="ECO:0007669"/>
    <property type="project" value="TreeGrafter"/>
</dbReference>
<keyword evidence="12" id="KW-1015">Disulfide bond</keyword>
<evidence type="ECO:0000256" key="8">
    <source>
        <dbReference type="ARBA" id="ARBA00022729"/>
    </source>
</evidence>
<dbReference type="PRINTS" id="PR00765">
    <property type="entry name" value="CRBOXYPTASEA"/>
</dbReference>
<dbReference type="VEuPathDB" id="VectorBase:CQUJHB008744"/>
<evidence type="ECO:0000256" key="13">
    <source>
        <dbReference type="ARBA" id="ARBA00057299"/>
    </source>
</evidence>
<evidence type="ECO:0000256" key="6">
    <source>
        <dbReference type="ARBA" id="ARBA00022670"/>
    </source>
</evidence>
<evidence type="ECO:0000256" key="2">
    <source>
        <dbReference type="ARBA" id="ARBA00004613"/>
    </source>
</evidence>
<dbReference type="Proteomes" id="UP000002320">
    <property type="component" value="Unassembled WGS sequence"/>
</dbReference>
<dbReference type="GO" id="GO:0008270">
    <property type="term" value="F:zinc ion binding"/>
    <property type="evidence" value="ECO:0007669"/>
    <property type="project" value="InterPro"/>
</dbReference>
<evidence type="ECO:0000313" key="18">
    <source>
        <dbReference type="EMBL" id="EDS33630.1"/>
    </source>
</evidence>
<accession>B0WS12</accession>
<evidence type="ECO:0000256" key="15">
    <source>
        <dbReference type="PROSITE-ProRule" id="PRU01379"/>
    </source>
</evidence>
<dbReference type="PANTHER" id="PTHR11705:SF153">
    <property type="entry name" value="ZINC CARBOXYPEPTIDASE A 1-LIKE PROTEIN"/>
    <property type="match status" value="1"/>
</dbReference>
<keyword evidence="11" id="KW-0482">Metalloprotease</keyword>
<feature type="chain" id="PRO_5011408458" description="Zinc carboxypeptidase A 1" evidence="16">
    <location>
        <begin position="21"/>
        <end position="430"/>
    </location>
</feature>
<dbReference type="AlphaFoldDB" id="B0WS12"/>
<evidence type="ECO:0000256" key="14">
    <source>
        <dbReference type="ARBA" id="ARBA00069039"/>
    </source>
</evidence>
<dbReference type="EnsemblMetazoa" id="CPIJ010138-RA">
    <property type="protein sequence ID" value="CPIJ010138-PA"/>
    <property type="gene ID" value="CPIJ010138"/>
</dbReference>
<keyword evidence="20" id="KW-1185">Reference proteome</keyword>
<keyword evidence="5 18" id="KW-0121">Carboxypeptidase</keyword>
<dbReference type="MEROPS" id="M14.A10"/>
<evidence type="ECO:0000256" key="5">
    <source>
        <dbReference type="ARBA" id="ARBA00022645"/>
    </source>
</evidence>
<dbReference type="STRING" id="7176.B0WS12"/>
<protein>
    <recommendedName>
        <fullName evidence="14">Zinc carboxypeptidase A 1</fullName>
    </recommendedName>
</protein>
<dbReference type="Pfam" id="PF00246">
    <property type="entry name" value="Peptidase_M14"/>
    <property type="match status" value="1"/>
</dbReference>
<keyword evidence="10" id="KW-0862">Zinc</keyword>
<dbReference type="Pfam" id="PF02244">
    <property type="entry name" value="Propep_M14"/>
    <property type="match status" value="1"/>
</dbReference>
<name>B0WS12_CULQU</name>
<dbReference type="FunFam" id="3.40.630.10:FF:000040">
    <property type="entry name" value="zinc carboxypeptidase"/>
    <property type="match status" value="1"/>
</dbReference>
<dbReference type="InterPro" id="IPR000834">
    <property type="entry name" value="Peptidase_M14"/>
</dbReference>
<keyword evidence="6" id="KW-0645">Protease</keyword>
<evidence type="ECO:0000256" key="1">
    <source>
        <dbReference type="ARBA" id="ARBA00001947"/>
    </source>
</evidence>
<evidence type="ECO:0000259" key="17">
    <source>
        <dbReference type="PROSITE" id="PS52035"/>
    </source>
</evidence>
<dbReference type="GO" id="GO:0006508">
    <property type="term" value="P:proteolysis"/>
    <property type="evidence" value="ECO:0007669"/>
    <property type="project" value="UniProtKB-KW"/>
</dbReference>
<keyword evidence="9" id="KW-0378">Hydrolase</keyword>
<dbReference type="OrthoDB" id="3626597at2759"/>
<comment type="subcellular location">
    <subcellularLocation>
        <location evidence="2">Secreted</location>
    </subcellularLocation>
</comment>
<evidence type="ECO:0000313" key="20">
    <source>
        <dbReference type="Proteomes" id="UP000002320"/>
    </source>
</evidence>
<evidence type="ECO:0000256" key="4">
    <source>
        <dbReference type="ARBA" id="ARBA00022525"/>
    </source>
</evidence>
<dbReference type="HOGENOM" id="CLU_019326_2_1_1"/>
<dbReference type="SUPFAM" id="SSF53187">
    <property type="entry name" value="Zn-dependent exopeptidases"/>
    <property type="match status" value="1"/>
</dbReference>
<dbReference type="KEGG" id="cqu:CpipJ_CPIJ010138"/>
<dbReference type="SMART" id="SM00631">
    <property type="entry name" value="Zn_pept"/>
    <property type="match status" value="1"/>
</dbReference>
<dbReference type="GO" id="GO:0004181">
    <property type="term" value="F:metallocarboxypeptidase activity"/>
    <property type="evidence" value="ECO:0007669"/>
    <property type="project" value="InterPro"/>
</dbReference>
<evidence type="ECO:0000256" key="12">
    <source>
        <dbReference type="ARBA" id="ARBA00023157"/>
    </source>
</evidence>
<dbReference type="CDD" id="cd03860">
    <property type="entry name" value="M14_CP_A-B_like"/>
    <property type="match status" value="1"/>
</dbReference>
<dbReference type="InParanoid" id="B0WS12"/>
<comment type="cofactor">
    <cofactor evidence="1">
        <name>Zn(2+)</name>
        <dbReference type="ChEBI" id="CHEBI:29105"/>
    </cofactor>
</comment>
<evidence type="ECO:0000313" key="19">
    <source>
        <dbReference type="EnsemblMetazoa" id="CPIJ010138-PA"/>
    </source>
</evidence>
<evidence type="ECO:0000256" key="9">
    <source>
        <dbReference type="ARBA" id="ARBA00022801"/>
    </source>
</evidence>
<dbReference type="Gene3D" id="3.30.70.340">
    <property type="entry name" value="Metallocarboxypeptidase-like"/>
    <property type="match status" value="1"/>
</dbReference>
<keyword evidence="7" id="KW-0479">Metal-binding</keyword>
<proteinExistence type="inferred from homology"/>
<dbReference type="InterPro" id="IPR036990">
    <property type="entry name" value="M14A-like_propep"/>
</dbReference>